<dbReference type="AlphaFoldDB" id="A0A087SP51"/>
<evidence type="ECO:0000313" key="2">
    <source>
        <dbReference type="Proteomes" id="UP000028924"/>
    </source>
</evidence>
<organism evidence="1 2">
    <name type="scientific">Auxenochlorella protothecoides</name>
    <name type="common">Green microalga</name>
    <name type="synonym">Chlorella protothecoides</name>
    <dbReference type="NCBI Taxonomy" id="3075"/>
    <lineage>
        <taxon>Eukaryota</taxon>
        <taxon>Viridiplantae</taxon>
        <taxon>Chlorophyta</taxon>
        <taxon>core chlorophytes</taxon>
        <taxon>Trebouxiophyceae</taxon>
        <taxon>Chlorellales</taxon>
        <taxon>Chlorellaceae</taxon>
        <taxon>Auxenochlorella</taxon>
    </lineage>
</organism>
<dbReference type="RefSeq" id="XP_011400482.1">
    <property type="nucleotide sequence ID" value="XM_011402180.1"/>
</dbReference>
<gene>
    <name evidence="1" type="ORF">F751_6086</name>
</gene>
<name>A0A087SP51_AUXPR</name>
<keyword evidence="2" id="KW-1185">Reference proteome</keyword>
<evidence type="ECO:0000313" key="1">
    <source>
        <dbReference type="EMBL" id="KFM27505.1"/>
    </source>
</evidence>
<dbReference type="EMBL" id="KL662147">
    <property type="protein sequence ID" value="KFM27505.1"/>
    <property type="molecule type" value="Genomic_DNA"/>
</dbReference>
<sequence length="91" mass="10352">MRALVSADIMALFGRRLGIVISLPPLVRVHQHQEPRSPREFSPSSRKHWSQVLTNYTSNLIWRVYVAYSTPALSFLQEHMLGQHALGARTA</sequence>
<reference evidence="1 2" key="1">
    <citation type="journal article" date="2014" name="BMC Genomics">
        <title>Oil accumulation mechanisms of the oleaginous microalga Chlorella protothecoides revealed through its genome, transcriptomes, and proteomes.</title>
        <authorList>
            <person name="Gao C."/>
            <person name="Wang Y."/>
            <person name="Shen Y."/>
            <person name="Yan D."/>
            <person name="He X."/>
            <person name="Dai J."/>
            <person name="Wu Q."/>
        </authorList>
    </citation>
    <scope>NUCLEOTIDE SEQUENCE [LARGE SCALE GENOMIC DNA]</scope>
    <source>
        <strain evidence="1 2">0710</strain>
    </source>
</reference>
<dbReference type="Proteomes" id="UP000028924">
    <property type="component" value="Unassembled WGS sequence"/>
</dbReference>
<protein>
    <submittedName>
        <fullName evidence="1">Uncharacterized protein</fullName>
    </submittedName>
</protein>
<dbReference type="GeneID" id="23617477"/>
<accession>A0A087SP51</accession>
<proteinExistence type="predicted"/>
<dbReference type="KEGG" id="apro:F751_6086"/>